<feature type="region of interest" description="Disordered" evidence="1">
    <location>
        <begin position="166"/>
        <end position="295"/>
    </location>
</feature>
<evidence type="ECO:0000256" key="2">
    <source>
        <dbReference type="SAM" id="Phobius"/>
    </source>
</evidence>
<keyword evidence="2" id="KW-0472">Membrane</keyword>
<keyword evidence="2" id="KW-1133">Transmembrane helix</keyword>
<dbReference type="GeneID" id="27691806"/>
<gene>
    <name evidence="3" type="ORF">SPPG_08661</name>
</gene>
<protein>
    <submittedName>
        <fullName evidence="3">Uncharacterized protein</fullName>
    </submittedName>
</protein>
<feature type="compositionally biased region" description="Polar residues" evidence="1">
    <location>
        <begin position="236"/>
        <end position="248"/>
    </location>
</feature>
<organism evidence="3 4">
    <name type="scientific">Spizellomyces punctatus (strain DAOM BR117)</name>
    <dbReference type="NCBI Taxonomy" id="645134"/>
    <lineage>
        <taxon>Eukaryota</taxon>
        <taxon>Fungi</taxon>
        <taxon>Fungi incertae sedis</taxon>
        <taxon>Chytridiomycota</taxon>
        <taxon>Chytridiomycota incertae sedis</taxon>
        <taxon>Chytridiomycetes</taxon>
        <taxon>Spizellomycetales</taxon>
        <taxon>Spizellomycetaceae</taxon>
        <taxon>Spizellomyces</taxon>
    </lineage>
</organism>
<keyword evidence="2" id="KW-0812">Transmembrane</keyword>
<dbReference type="InParanoid" id="A0A0L0H4J8"/>
<feature type="compositionally biased region" description="Low complexity" evidence="1">
    <location>
        <begin position="166"/>
        <end position="192"/>
    </location>
</feature>
<accession>A0A0L0H4J8</accession>
<feature type="transmembrane region" description="Helical" evidence="2">
    <location>
        <begin position="38"/>
        <end position="60"/>
    </location>
</feature>
<keyword evidence="4" id="KW-1185">Reference proteome</keyword>
<feature type="region of interest" description="Disordered" evidence="1">
    <location>
        <begin position="108"/>
        <end position="136"/>
    </location>
</feature>
<dbReference type="VEuPathDB" id="FungiDB:SPPG_08661"/>
<reference evidence="3 4" key="1">
    <citation type="submission" date="2009-08" db="EMBL/GenBank/DDBJ databases">
        <title>The Genome Sequence of Spizellomyces punctatus strain DAOM BR117.</title>
        <authorList>
            <consortium name="The Broad Institute Genome Sequencing Platform"/>
            <person name="Russ C."/>
            <person name="Cuomo C."/>
            <person name="Shea T."/>
            <person name="Young S.K."/>
            <person name="Zeng Q."/>
            <person name="Koehrsen M."/>
            <person name="Haas B."/>
            <person name="Borodovsky M."/>
            <person name="Guigo R."/>
            <person name="Alvarado L."/>
            <person name="Berlin A."/>
            <person name="Bochicchio J."/>
            <person name="Borenstein D."/>
            <person name="Chapman S."/>
            <person name="Chen Z."/>
            <person name="Engels R."/>
            <person name="Freedman E."/>
            <person name="Gellesch M."/>
            <person name="Goldberg J."/>
            <person name="Griggs A."/>
            <person name="Gujja S."/>
            <person name="Heiman D."/>
            <person name="Hepburn T."/>
            <person name="Howarth C."/>
            <person name="Jen D."/>
            <person name="Larson L."/>
            <person name="Lewis B."/>
            <person name="Mehta T."/>
            <person name="Park D."/>
            <person name="Pearson M."/>
            <person name="Roberts A."/>
            <person name="Saif S."/>
            <person name="Shenoy N."/>
            <person name="Sisk P."/>
            <person name="Stolte C."/>
            <person name="Sykes S."/>
            <person name="Thomson T."/>
            <person name="Walk T."/>
            <person name="White J."/>
            <person name="Yandava C."/>
            <person name="Burger G."/>
            <person name="Gray M.W."/>
            <person name="Holland P.W.H."/>
            <person name="King N."/>
            <person name="Lang F.B.F."/>
            <person name="Roger A.J."/>
            <person name="Ruiz-Trillo I."/>
            <person name="Lander E."/>
            <person name="Nusbaum C."/>
        </authorList>
    </citation>
    <scope>NUCLEOTIDE SEQUENCE [LARGE SCALE GENOMIC DNA]</scope>
    <source>
        <strain evidence="3 4">DAOM BR117</strain>
    </source>
</reference>
<evidence type="ECO:0000256" key="1">
    <source>
        <dbReference type="SAM" id="MobiDB-lite"/>
    </source>
</evidence>
<evidence type="ECO:0000313" key="4">
    <source>
        <dbReference type="Proteomes" id="UP000053201"/>
    </source>
</evidence>
<sequence>MCAAGTRLTVLAAPPPSPVANATTTDPASSTSLPTYAIILITLGAVLLALLLCAGIYAFTKRNRKKEEKRFAIDEEGASTVDGSAGRRDREMDWDWWRARMWEGDPGTGYAARSEGQMPAALQQPVHSPSPIQAPFLAPIPQQFHSAQQQPQQQLQLQQQPQQQQQQQQLQLPQQVQQQPSFSQQQPIQQQPQVPPTPPGSPTPPKPENYEGGTWAYILDPTRGTLPIYIPPPLSPTTSSQEHYSASVSPAVEHASEPISERGSEQGDSNADGGGLRSPPPPEYRSMTEYAKRDL</sequence>
<dbReference type="EMBL" id="KQ257473">
    <property type="protein sequence ID" value="KNC95899.1"/>
    <property type="molecule type" value="Genomic_DNA"/>
</dbReference>
<dbReference type="Proteomes" id="UP000053201">
    <property type="component" value="Unassembled WGS sequence"/>
</dbReference>
<evidence type="ECO:0000313" key="3">
    <source>
        <dbReference type="EMBL" id="KNC95899.1"/>
    </source>
</evidence>
<dbReference type="RefSeq" id="XP_016603939.1">
    <property type="nucleotide sequence ID" value="XM_016756807.1"/>
</dbReference>
<feature type="compositionally biased region" description="Pro residues" evidence="1">
    <location>
        <begin position="193"/>
        <end position="207"/>
    </location>
</feature>
<dbReference type="OrthoDB" id="10563253at2759"/>
<dbReference type="AlphaFoldDB" id="A0A0L0H4J8"/>
<proteinExistence type="predicted"/>
<name>A0A0L0H4J8_SPIPD</name>
<feature type="compositionally biased region" description="Basic and acidic residues" evidence="1">
    <location>
        <begin position="254"/>
        <end position="265"/>
    </location>
</feature>